<sequence length="244" mass="27827">MKIMLNEKNYRRAEGNVASVLFELGITDSPDEIVDPNKNIRDQLGLDSQEVMTLVEIVSSLAISAKPLHEDNVSTISDLIDYLVTHRDNWLHQDVPFVLQGSIIINRDIDSVFGYIRDYKRWPEILSHVSKIEPDSDDGRLQTFIMHIEELGTGQAYFVKSWRYVNEELRVIDFSQPLPPKGFKCHKGGWRFQSLGEGQTRLISYHGFSLSEDANSEDAIALIRKHIHAALSTWARYGNGENNV</sequence>
<comment type="caution">
    <text evidence="1">The sequence shown here is derived from an EMBL/GenBank/DDBJ whole genome shotgun (WGS) entry which is preliminary data.</text>
</comment>
<reference evidence="1 2" key="1">
    <citation type="submission" date="2019-07" db="EMBL/GenBank/DDBJ databases">
        <title>Serratia strains were isolated from fresh produce.</title>
        <authorList>
            <person name="Cho G.-S."/>
            <person name="Stein M."/>
            <person name="Lee W."/>
            <person name="Suh S.H."/>
            <person name="Franz C.M.A.P."/>
        </authorList>
    </citation>
    <scope>NUCLEOTIDE SEQUENCE [LARGE SCALE GENOMIC DNA]</scope>
    <source>
        <strain evidence="1 2">S16</strain>
    </source>
</reference>
<dbReference type="AlphaFoldDB" id="A0A5C7BK45"/>
<dbReference type="Gene3D" id="3.30.530.20">
    <property type="match status" value="1"/>
</dbReference>
<evidence type="ECO:0008006" key="3">
    <source>
        <dbReference type="Google" id="ProtNLM"/>
    </source>
</evidence>
<dbReference type="InterPro" id="IPR023393">
    <property type="entry name" value="START-like_dom_sf"/>
</dbReference>
<dbReference type="Proteomes" id="UP000321126">
    <property type="component" value="Unassembled WGS sequence"/>
</dbReference>
<dbReference type="SUPFAM" id="SSF55961">
    <property type="entry name" value="Bet v1-like"/>
    <property type="match status" value="1"/>
</dbReference>
<protein>
    <recommendedName>
        <fullName evidence="3">Ribosome association toxin RatA</fullName>
    </recommendedName>
</protein>
<accession>A0A5C7BK45</accession>
<evidence type="ECO:0000313" key="1">
    <source>
        <dbReference type="EMBL" id="TXE21678.1"/>
    </source>
</evidence>
<name>A0A5C7BK45_SERMA</name>
<proteinExistence type="predicted"/>
<dbReference type="EMBL" id="VOUQ01000072">
    <property type="protein sequence ID" value="TXE21678.1"/>
    <property type="molecule type" value="Genomic_DNA"/>
</dbReference>
<organism evidence="1 2">
    <name type="scientific">Serratia marcescens</name>
    <dbReference type="NCBI Taxonomy" id="615"/>
    <lineage>
        <taxon>Bacteria</taxon>
        <taxon>Pseudomonadati</taxon>
        <taxon>Pseudomonadota</taxon>
        <taxon>Gammaproteobacteria</taxon>
        <taxon>Enterobacterales</taxon>
        <taxon>Yersiniaceae</taxon>
        <taxon>Serratia</taxon>
    </lineage>
</organism>
<evidence type="ECO:0000313" key="2">
    <source>
        <dbReference type="Proteomes" id="UP000321126"/>
    </source>
</evidence>
<dbReference type="InterPro" id="IPR019587">
    <property type="entry name" value="Polyketide_cyclase/dehydratase"/>
</dbReference>
<dbReference type="Pfam" id="PF10604">
    <property type="entry name" value="Polyketide_cyc2"/>
    <property type="match status" value="1"/>
</dbReference>
<gene>
    <name evidence="1" type="ORF">FOT62_27550</name>
</gene>